<feature type="domain" description="ABC transmembrane type-1" evidence="8">
    <location>
        <begin position="66"/>
        <end position="283"/>
    </location>
</feature>
<keyword evidence="2 7" id="KW-0813">Transport</keyword>
<keyword evidence="6 7" id="KW-0472">Membrane</keyword>
<name>A0A931I1P4_9HYPH</name>
<dbReference type="PROSITE" id="PS50928">
    <property type="entry name" value="ABC_TM1"/>
    <property type="match status" value="2"/>
</dbReference>
<comment type="similarity">
    <text evidence="7">Belongs to the binding-protein-dependent transport system permease family.</text>
</comment>
<evidence type="ECO:0000256" key="2">
    <source>
        <dbReference type="ARBA" id="ARBA00022448"/>
    </source>
</evidence>
<reference evidence="9" key="1">
    <citation type="submission" date="2020-12" db="EMBL/GenBank/DDBJ databases">
        <title>Methylobrevis albus sp. nov., isolated from fresh water lack sediment.</title>
        <authorList>
            <person name="Zou Q."/>
        </authorList>
    </citation>
    <scope>NUCLEOTIDE SEQUENCE</scope>
    <source>
        <strain evidence="9">L22</strain>
    </source>
</reference>
<evidence type="ECO:0000313" key="10">
    <source>
        <dbReference type="Proteomes" id="UP000631694"/>
    </source>
</evidence>
<gene>
    <name evidence="9" type="ORF">I5731_12210</name>
</gene>
<dbReference type="AlphaFoldDB" id="A0A931I1P4"/>
<feature type="transmembrane region" description="Helical" evidence="7">
    <location>
        <begin position="362"/>
        <end position="386"/>
    </location>
</feature>
<accession>A0A931I1P4</accession>
<evidence type="ECO:0000256" key="6">
    <source>
        <dbReference type="ARBA" id="ARBA00023136"/>
    </source>
</evidence>
<keyword evidence="3" id="KW-1003">Cell membrane</keyword>
<protein>
    <submittedName>
        <fullName evidence="9">ABC transporter permease subunit</fullName>
    </submittedName>
</protein>
<dbReference type="PANTHER" id="PTHR30183">
    <property type="entry name" value="MOLYBDENUM TRANSPORT SYSTEM PERMEASE PROTEIN MODB"/>
    <property type="match status" value="1"/>
</dbReference>
<feature type="transmembrane region" description="Helical" evidence="7">
    <location>
        <begin position="398"/>
        <end position="426"/>
    </location>
</feature>
<feature type="transmembrane region" description="Helical" evidence="7">
    <location>
        <begin position="258"/>
        <end position="284"/>
    </location>
</feature>
<dbReference type="InterPro" id="IPR035906">
    <property type="entry name" value="MetI-like_sf"/>
</dbReference>
<feature type="transmembrane region" description="Helical" evidence="7">
    <location>
        <begin position="305"/>
        <end position="334"/>
    </location>
</feature>
<sequence length="571" mass="58061">MARAEPAAAGSPALGLFPVALIALLAAPVLAGLAGVALPAFGWLPALGGERLSLGAFAALAERPGIARSALLSLWTGLGSALLAFVATVLFVAGFAGTRTFSVLRGLISPLLSLPHAAAAIGLAFLVSPSGWLIRLASPWATGWTRPPDLLVINDPAGTALLLGLAAKEVPFLMLMTLAALGRGGGAATAMVTASLGYGRVTGFLLAVLPRLYPQIRLPIFAVIAYATSTVDMALVLGPTTPPTLAVALVRLAADPDLAVRFEASAAALLQLGVTASALAIWMLGERAAAMLARRAARRGRRDHFDNALAAAGLAGTGLAAAAVGAGLVSLGLWSVAEQWRFPAGLPDSVSLERWSAALPELVATVGTTAALAAASTAIALVLVLGSLEAAERRGSKGLAGAGLIYLPLLVPQVAFLFGLQVLLLAAGVTPGLAPVLLAHLVFVVPYVALSLEDPWQAFDRRYARAAAALGASPARIFWRIRLPLLARPVATAAAVGFAVSVGVYLPTLLAGGGRVVTLTTEAVARAGGSDRRTLAIYALAQTLLPFAGFVAAALLPRLVHRGQRAAGGVR</sequence>
<evidence type="ECO:0000256" key="4">
    <source>
        <dbReference type="ARBA" id="ARBA00022692"/>
    </source>
</evidence>
<evidence type="ECO:0000313" key="9">
    <source>
        <dbReference type="EMBL" id="MBH0238590.1"/>
    </source>
</evidence>
<organism evidence="9 10">
    <name type="scientific">Methylobrevis albus</name>
    <dbReference type="NCBI Taxonomy" id="2793297"/>
    <lineage>
        <taxon>Bacteria</taxon>
        <taxon>Pseudomonadati</taxon>
        <taxon>Pseudomonadota</taxon>
        <taxon>Alphaproteobacteria</taxon>
        <taxon>Hyphomicrobiales</taxon>
        <taxon>Pleomorphomonadaceae</taxon>
        <taxon>Methylobrevis</taxon>
    </lineage>
</organism>
<dbReference type="Gene3D" id="1.10.3720.10">
    <property type="entry name" value="MetI-like"/>
    <property type="match status" value="2"/>
</dbReference>
<feature type="transmembrane region" description="Helical" evidence="7">
    <location>
        <begin position="535"/>
        <end position="556"/>
    </location>
</feature>
<dbReference type="GO" id="GO:0005886">
    <property type="term" value="C:plasma membrane"/>
    <property type="evidence" value="ECO:0007669"/>
    <property type="project" value="UniProtKB-SubCell"/>
</dbReference>
<evidence type="ECO:0000256" key="5">
    <source>
        <dbReference type="ARBA" id="ARBA00022989"/>
    </source>
</evidence>
<keyword evidence="4 7" id="KW-0812">Transmembrane</keyword>
<feature type="transmembrane region" description="Helical" evidence="7">
    <location>
        <begin position="187"/>
        <end position="209"/>
    </location>
</feature>
<evidence type="ECO:0000259" key="8">
    <source>
        <dbReference type="PROSITE" id="PS50928"/>
    </source>
</evidence>
<dbReference type="GO" id="GO:0055085">
    <property type="term" value="P:transmembrane transport"/>
    <property type="evidence" value="ECO:0007669"/>
    <property type="project" value="InterPro"/>
</dbReference>
<evidence type="ECO:0000256" key="7">
    <source>
        <dbReference type="RuleBase" id="RU363032"/>
    </source>
</evidence>
<dbReference type="SUPFAM" id="SSF161098">
    <property type="entry name" value="MetI-like"/>
    <property type="match status" value="2"/>
</dbReference>
<dbReference type="Proteomes" id="UP000631694">
    <property type="component" value="Unassembled WGS sequence"/>
</dbReference>
<evidence type="ECO:0000256" key="1">
    <source>
        <dbReference type="ARBA" id="ARBA00004651"/>
    </source>
</evidence>
<proteinExistence type="inferred from homology"/>
<dbReference type="PANTHER" id="PTHR30183:SF6">
    <property type="entry name" value="INNER MEMBRANE ABC TRANSPORTER PERMEASE PROTEIN YNJC"/>
    <property type="match status" value="1"/>
</dbReference>
<comment type="subcellular location">
    <subcellularLocation>
        <location evidence="1 7">Cell membrane</location>
        <topology evidence="1 7">Multi-pass membrane protein</topology>
    </subcellularLocation>
</comment>
<dbReference type="RefSeq" id="WP_197311651.1">
    <property type="nucleotide sequence ID" value="NZ_JADZLT010000050.1"/>
</dbReference>
<feature type="transmembrane region" description="Helical" evidence="7">
    <location>
        <begin position="432"/>
        <end position="452"/>
    </location>
</feature>
<dbReference type="Pfam" id="PF00528">
    <property type="entry name" value="BPD_transp_1"/>
    <property type="match status" value="1"/>
</dbReference>
<feature type="domain" description="ABC transmembrane type-1" evidence="8">
    <location>
        <begin position="368"/>
        <end position="556"/>
    </location>
</feature>
<evidence type="ECO:0000256" key="3">
    <source>
        <dbReference type="ARBA" id="ARBA00022475"/>
    </source>
</evidence>
<feature type="transmembrane region" description="Helical" evidence="7">
    <location>
        <begin position="72"/>
        <end position="96"/>
    </location>
</feature>
<comment type="caution">
    <text evidence="9">The sequence shown here is derived from an EMBL/GenBank/DDBJ whole genome shotgun (WGS) entry which is preliminary data.</text>
</comment>
<dbReference type="InterPro" id="IPR000515">
    <property type="entry name" value="MetI-like"/>
</dbReference>
<feature type="transmembrane region" description="Helical" evidence="7">
    <location>
        <begin position="216"/>
        <end position="238"/>
    </location>
</feature>
<feature type="transmembrane region" description="Helical" evidence="7">
    <location>
        <begin position="485"/>
        <end position="506"/>
    </location>
</feature>
<dbReference type="EMBL" id="JADZLT010000050">
    <property type="protein sequence ID" value="MBH0238590.1"/>
    <property type="molecule type" value="Genomic_DNA"/>
</dbReference>
<keyword evidence="10" id="KW-1185">Reference proteome</keyword>
<keyword evidence="5 7" id="KW-1133">Transmembrane helix</keyword>